<keyword evidence="5" id="KW-0539">Nucleus</keyword>
<dbReference type="GO" id="GO:0005634">
    <property type="term" value="C:nucleus"/>
    <property type="evidence" value="ECO:0007669"/>
    <property type="project" value="UniProtKB-SubCell"/>
</dbReference>
<dbReference type="Pfam" id="PF04082">
    <property type="entry name" value="Fungal_trans"/>
    <property type="match status" value="1"/>
</dbReference>
<dbReference type="SUPFAM" id="SSF57701">
    <property type="entry name" value="Zn2/Cys6 DNA-binding domain"/>
    <property type="match status" value="1"/>
</dbReference>
<keyword evidence="4" id="KW-0804">Transcription</keyword>
<organism evidence="7 8">
    <name type="scientific">Phialemonium atrogriseum</name>
    <dbReference type="NCBI Taxonomy" id="1093897"/>
    <lineage>
        <taxon>Eukaryota</taxon>
        <taxon>Fungi</taxon>
        <taxon>Dikarya</taxon>
        <taxon>Ascomycota</taxon>
        <taxon>Pezizomycotina</taxon>
        <taxon>Sordariomycetes</taxon>
        <taxon>Sordariomycetidae</taxon>
        <taxon>Cephalothecales</taxon>
        <taxon>Cephalothecaceae</taxon>
        <taxon>Phialemonium</taxon>
    </lineage>
</organism>
<dbReference type="GO" id="GO:0003677">
    <property type="term" value="F:DNA binding"/>
    <property type="evidence" value="ECO:0007669"/>
    <property type="project" value="InterPro"/>
</dbReference>
<dbReference type="PROSITE" id="PS50048">
    <property type="entry name" value="ZN2_CY6_FUNGAL_2"/>
    <property type="match status" value="1"/>
</dbReference>
<comment type="caution">
    <text evidence="7">The sequence shown here is derived from an EMBL/GenBank/DDBJ whole genome shotgun (WGS) entry which is preliminary data.</text>
</comment>
<keyword evidence="2" id="KW-0479">Metal-binding</keyword>
<dbReference type="CDD" id="cd12148">
    <property type="entry name" value="fungal_TF_MHR"/>
    <property type="match status" value="1"/>
</dbReference>
<dbReference type="GO" id="GO:0008270">
    <property type="term" value="F:zinc ion binding"/>
    <property type="evidence" value="ECO:0007669"/>
    <property type="project" value="InterPro"/>
</dbReference>
<dbReference type="PROSITE" id="PS00463">
    <property type="entry name" value="ZN2_CY6_FUNGAL_1"/>
    <property type="match status" value="1"/>
</dbReference>
<dbReference type="RefSeq" id="XP_060279590.1">
    <property type="nucleotide sequence ID" value="XM_060429033.1"/>
</dbReference>
<gene>
    <name evidence="7" type="ORF">QBC33DRAFT_550017</name>
</gene>
<dbReference type="PANTHER" id="PTHR47338">
    <property type="entry name" value="ZN(II)2CYS6 TRANSCRIPTION FACTOR (EUROFUNG)-RELATED"/>
    <property type="match status" value="1"/>
</dbReference>
<evidence type="ECO:0000256" key="1">
    <source>
        <dbReference type="ARBA" id="ARBA00004123"/>
    </source>
</evidence>
<dbReference type="SMART" id="SM00906">
    <property type="entry name" value="Fungal_trans"/>
    <property type="match status" value="1"/>
</dbReference>
<dbReference type="SMART" id="SM00066">
    <property type="entry name" value="GAL4"/>
    <property type="match status" value="1"/>
</dbReference>
<dbReference type="InterPro" id="IPR007219">
    <property type="entry name" value="XnlR_reg_dom"/>
</dbReference>
<dbReference type="AlphaFoldDB" id="A0AAJ0FDL5"/>
<evidence type="ECO:0000256" key="3">
    <source>
        <dbReference type="ARBA" id="ARBA00023015"/>
    </source>
</evidence>
<dbReference type="InterPro" id="IPR001138">
    <property type="entry name" value="Zn2Cys6_DnaBD"/>
</dbReference>
<dbReference type="PANTHER" id="PTHR47338:SF20">
    <property type="entry name" value="ZN(II)2CYS6 TRANSCRIPTION FACTOR (EUROFUNG)"/>
    <property type="match status" value="1"/>
</dbReference>
<dbReference type="Proteomes" id="UP001244011">
    <property type="component" value="Unassembled WGS sequence"/>
</dbReference>
<dbReference type="Pfam" id="PF00172">
    <property type="entry name" value="Zn_clus"/>
    <property type="match status" value="1"/>
</dbReference>
<dbReference type="GO" id="GO:0006351">
    <property type="term" value="P:DNA-templated transcription"/>
    <property type="evidence" value="ECO:0007669"/>
    <property type="project" value="InterPro"/>
</dbReference>
<dbReference type="CDD" id="cd00067">
    <property type="entry name" value="GAL4"/>
    <property type="match status" value="1"/>
</dbReference>
<evidence type="ECO:0000256" key="4">
    <source>
        <dbReference type="ARBA" id="ARBA00023163"/>
    </source>
</evidence>
<keyword evidence="3" id="KW-0805">Transcription regulation</keyword>
<feature type="domain" description="Zn(2)-C6 fungal-type" evidence="6">
    <location>
        <begin position="10"/>
        <end position="40"/>
    </location>
</feature>
<evidence type="ECO:0000256" key="2">
    <source>
        <dbReference type="ARBA" id="ARBA00022723"/>
    </source>
</evidence>
<accession>A0AAJ0FDL5</accession>
<evidence type="ECO:0000256" key="5">
    <source>
        <dbReference type="ARBA" id="ARBA00023242"/>
    </source>
</evidence>
<dbReference type="InterPro" id="IPR050815">
    <property type="entry name" value="TF_fung"/>
</dbReference>
<dbReference type="EMBL" id="MU839028">
    <property type="protein sequence ID" value="KAK1763377.1"/>
    <property type="molecule type" value="Genomic_DNA"/>
</dbReference>
<proteinExistence type="predicted"/>
<keyword evidence="8" id="KW-1185">Reference proteome</keyword>
<sequence length="503" mass="56123">MADENLSRLACVSCHRQKRKCTRELPTCQLCQKNRRICEYPPTPSPESGVDSSNAVSERNRGQALFFVDSYTFNQRRMCIEGVASVSPQELTDELGNKAQMQLDAECYFASTHNFLPIVSRHRLYQHLMRMTDLTLDTALVLSTMKLLSLSTDNIRSGKNLYQKLKRNLFLAEMQGEISVKMLQATVLVGLYEMANGILPAAYLTVGHCARMGHALGIHDRRNAPQMFPSPRSWTELEEQRRVWWGVMVLDVYLNVGVSDRPLAIINVQPADLLPMDEALWDAGEQTVIPSLAVSSSADIPAPPFARTCQASHLLSRVVQHINLKPSNMREYYEEGIQLHYVLQAFHGALTHETSTMDPTGAASLWSARGICYTALIALYDHHSCAELNNSEGIGIAEQLQMQEISLTTMHDVGVSLWEFSHGLPEAVSVVGPRAATPFVTECLYSAARQYTWYIWETGKTELNTAVADLVTALRLLGCYWDVSNQYLSILETEGMPGSGSDL</sequence>
<reference evidence="7" key="1">
    <citation type="submission" date="2023-06" db="EMBL/GenBank/DDBJ databases">
        <title>Genome-scale phylogeny and comparative genomics of the fungal order Sordariales.</title>
        <authorList>
            <consortium name="Lawrence Berkeley National Laboratory"/>
            <person name="Hensen N."/>
            <person name="Bonometti L."/>
            <person name="Westerberg I."/>
            <person name="Brannstrom I.O."/>
            <person name="Guillou S."/>
            <person name="Cros-Aarteil S."/>
            <person name="Calhoun S."/>
            <person name="Haridas S."/>
            <person name="Kuo A."/>
            <person name="Mondo S."/>
            <person name="Pangilinan J."/>
            <person name="Riley R."/>
            <person name="Labutti K."/>
            <person name="Andreopoulos B."/>
            <person name="Lipzen A."/>
            <person name="Chen C."/>
            <person name="Yanf M."/>
            <person name="Daum C."/>
            <person name="Ng V."/>
            <person name="Clum A."/>
            <person name="Steindorff A."/>
            <person name="Ohm R."/>
            <person name="Martin F."/>
            <person name="Silar P."/>
            <person name="Natvig D."/>
            <person name="Lalanne C."/>
            <person name="Gautier V."/>
            <person name="Ament-Velasquez S.L."/>
            <person name="Kruys A."/>
            <person name="Hutchinson M.I."/>
            <person name="Powell A.J."/>
            <person name="Barry K."/>
            <person name="Miller A.N."/>
            <person name="Grigoriev I.V."/>
            <person name="Debuchy R."/>
            <person name="Gladieux P."/>
            <person name="Thoren M.H."/>
            <person name="Johannesson H."/>
        </authorList>
    </citation>
    <scope>NUCLEOTIDE SEQUENCE</scope>
    <source>
        <strain evidence="7">8032-3</strain>
    </source>
</reference>
<dbReference type="Gene3D" id="4.10.240.10">
    <property type="entry name" value="Zn(2)-C6 fungal-type DNA-binding domain"/>
    <property type="match status" value="1"/>
</dbReference>
<name>A0AAJ0FDL5_9PEZI</name>
<dbReference type="InterPro" id="IPR036864">
    <property type="entry name" value="Zn2-C6_fun-type_DNA-bd_sf"/>
</dbReference>
<protein>
    <recommendedName>
        <fullName evidence="6">Zn(2)-C6 fungal-type domain-containing protein</fullName>
    </recommendedName>
</protein>
<evidence type="ECO:0000313" key="7">
    <source>
        <dbReference type="EMBL" id="KAK1763377.1"/>
    </source>
</evidence>
<dbReference type="GeneID" id="85312220"/>
<evidence type="ECO:0000313" key="8">
    <source>
        <dbReference type="Proteomes" id="UP001244011"/>
    </source>
</evidence>
<dbReference type="GO" id="GO:0000981">
    <property type="term" value="F:DNA-binding transcription factor activity, RNA polymerase II-specific"/>
    <property type="evidence" value="ECO:0007669"/>
    <property type="project" value="InterPro"/>
</dbReference>
<comment type="subcellular location">
    <subcellularLocation>
        <location evidence="1">Nucleus</location>
    </subcellularLocation>
</comment>
<evidence type="ECO:0000259" key="6">
    <source>
        <dbReference type="PROSITE" id="PS50048"/>
    </source>
</evidence>